<organism evidence="5 6">
    <name type="scientific">Chelatococcus reniformis</name>
    <dbReference type="NCBI Taxonomy" id="1494448"/>
    <lineage>
        <taxon>Bacteria</taxon>
        <taxon>Pseudomonadati</taxon>
        <taxon>Pseudomonadota</taxon>
        <taxon>Alphaproteobacteria</taxon>
        <taxon>Hyphomicrobiales</taxon>
        <taxon>Chelatococcaceae</taxon>
        <taxon>Chelatococcus</taxon>
    </lineage>
</organism>
<comment type="caution">
    <text evidence="5">The sequence shown here is derived from an EMBL/GenBank/DDBJ whole genome shotgun (WGS) entry which is preliminary data.</text>
</comment>
<keyword evidence="6" id="KW-1185">Reference proteome</keyword>
<dbReference type="RefSeq" id="WP_188611495.1">
    <property type="nucleotide sequence ID" value="NZ_BMGG01000008.1"/>
</dbReference>
<dbReference type="Gene3D" id="3.40.50.300">
    <property type="entry name" value="P-loop containing nucleotide triphosphate hydrolases"/>
    <property type="match status" value="1"/>
</dbReference>
<dbReference type="GO" id="GO:0016887">
    <property type="term" value="F:ATP hydrolysis activity"/>
    <property type="evidence" value="ECO:0007669"/>
    <property type="project" value="InterPro"/>
</dbReference>
<dbReference type="PANTHER" id="PTHR45772">
    <property type="entry name" value="CONSERVED COMPONENT OF ABC TRANSPORTER FOR NATURAL AMINO ACIDS-RELATED"/>
    <property type="match status" value="1"/>
</dbReference>
<evidence type="ECO:0000256" key="3">
    <source>
        <dbReference type="ARBA" id="ARBA00022840"/>
    </source>
</evidence>
<evidence type="ECO:0000256" key="1">
    <source>
        <dbReference type="ARBA" id="ARBA00022448"/>
    </source>
</evidence>
<evidence type="ECO:0000256" key="2">
    <source>
        <dbReference type="ARBA" id="ARBA00022741"/>
    </source>
</evidence>
<dbReference type="AlphaFoldDB" id="A0A916UQ93"/>
<dbReference type="InterPro" id="IPR032823">
    <property type="entry name" value="BCA_ABC_TP_C"/>
</dbReference>
<dbReference type="GO" id="GO:0005886">
    <property type="term" value="C:plasma membrane"/>
    <property type="evidence" value="ECO:0007669"/>
    <property type="project" value="TreeGrafter"/>
</dbReference>
<dbReference type="Proteomes" id="UP000637002">
    <property type="component" value="Unassembled WGS sequence"/>
</dbReference>
<dbReference type="PANTHER" id="PTHR45772:SF2">
    <property type="entry name" value="ABC TRANSPORTER ATP-BINDING PROTEIN"/>
    <property type="match status" value="1"/>
</dbReference>
<feature type="domain" description="ABC transporter" evidence="4">
    <location>
        <begin position="10"/>
        <end position="257"/>
    </location>
</feature>
<keyword evidence="3 5" id="KW-0067">ATP-binding</keyword>
<dbReference type="SMART" id="SM00382">
    <property type="entry name" value="AAA"/>
    <property type="match status" value="1"/>
</dbReference>
<evidence type="ECO:0000313" key="5">
    <source>
        <dbReference type="EMBL" id="GGC82925.1"/>
    </source>
</evidence>
<dbReference type="GO" id="GO:0005524">
    <property type="term" value="F:ATP binding"/>
    <property type="evidence" value="ECO:0007669"/>
    <property type="project" value="UniProtKB-KW"/>
</dbReference>
<accession>A0A916UQ93</accession>
<dbReference type="InterPro" id="IPR003439">
    <property type="entry name" value="ABC_transporter-like_ATP-bd"/>
</dbReference>
<keyword evidence="2" id="KW-0547">Nucleotide-binding</keyword>
<dbReference type="SUPFAM" id="SSF52540">
    <property type="entry name" value="P-loop containing nucleoside triphosphate hydrolases"/>
    <property type="match status" value="1"/>
</dbReference>
<dbReference type="EMBL" id="BMGG01000008">
    <property type="protein sequence ID" value="GGC82925.1"/>
    <property type="molecule type" value="Genomic_DNA"/>
</dbReference>
<gene>
    <name evidence="5" type="ORF">GCM10010994_46030</name>
</gene>
<dbReference type="InterPro" id="IPR003593">
    <property type="entry name" value="AAA+_ATPase"/>
</dbReference>
<dbReference type="InterPro" id="IPR051120">
    <property type="entry name" value="ABC_AA/LPS_Transport"/>
</dbReference>
<dbReference type="PROSITE" id="PS50893">
    <property type="entry name" value="ABC_TRANSPORTER_2"/>
    <property type="match status" value="1"/>
</dbReference>
<dbReference type="Pfam" id="PF12399">
    <property type="entry name" value="BCA_ABC_TP_C"/>
    <property type="match status" value="1"/>
</dbReference>
<name>A0A916UQ93_9HYPH</name>
<sequence length="259" mass="27491">MATSASSPALEVEGLGVSYGALVALDGLDWQVGPGEILGIIGPNGAGKSSCYDAITHLVRRRGRVRLAGEDVTEVSADKLAARGLKRAFQQNAFFNDLTVAANMRTVLQDSYGTGLAAAIFAPWREASRRHRAEAAARGLLLRFGIPEEAHALRPTDIPYGSQRMLSIALAYGSGAKVLLLDEPAAGLGGADMARLIALLRELKAEGIALVVIEHHMDLIMSVADRIVVLDRGRQIATGTPRDIQADARVLEAYLGRSA</sequence>
<proteinExistence type="predicted"/>
<protein>
    <submittedName>
        <fullName evidence="5">ABC transporter ATP-binding protein</fullName>
    </submittedName>
</protein>
<evidence type="ECO:0000259" key="4">
    <source>
        <dbReference type="PROSITE" id="PS50893"/>
    </source>
</evidence>
<reference evidence="5" key="1">
    <citation type="journal article" date="2014" name="Int. J. Syst. Evol. Microbiol.">
        <title>Complete genome sequence of Corynebacterium casei LMG S-19264T (=DSM 44701T), isolated from a smear-ripened cheese.</title>
        <authorList>
            <consortium name="US DOE Joint Genome Institute (JGI-PGF)"/>
            <person name="Walter F."/>
            <person name="Albersmeier A."/>
            <person name="Kalinowski J."/>
            <person name="Ruckert C."/>
        </authorList>
    </citation>
    <scope>NUCLEOTIDE SEQUENCE</scope>
    <source>
        <strain evidence="5">CGMCC 1.12919</strain>
    </source>
</reference>
<keyword evidence="1" id="KW-0813">Transport</keyword>
<dbReference type="InterPro" id="IPR027417">
    <property type="entry name" value="P-loop_NTPase"/>
</dbReference>
<evidence type="ECO:0000313" key="6">
    <source>
        <dbReference type="Proteomes" id="UP000637002"/>
    </source>
</evidence>
<dbReference type="Pfam" id="PF00005">
    <property type="entry name" value="ABC_tran"/>
    <property type="match status" value="1"/>
</dbReference>
<reference evidence="5" key="2">
    <citation type="submission" date="2020-09" db="EMBL/GenBank/DDBJ databases">
        <authorList>
            <person name="Sun Q."/>
            <person name="Zhou Y."/>
        </authorList>
    </citation>
    <scope>NUCLEOTIDE SEQUENCE</scope>
    <source>
        <strain evidence="5">CGMCC 1.12919</strain>
    </source>
</reference>